<keyword evidence="4" id="KW-1185">Reference proteome</keyword>
<dbReference type="PANTHER" id="PTHR28291">
    <property type="entry name" value="CTD KINASE SUBUNIT GAMMA"/>
    <property type="match status" value="1"/>
</dbReference>
<organism evidence="3 4">
    <name type="scientific">Phellinidium pouzarii</name>
    <dbReference type="NCBI Taxonomy" id="167371"/>
    <lineage>
        <taxon>Eukaryota</taxon>
        <taxon>Fungi</taxon>
        <taxon>Dikarya</taxon>
        <taxon>Basidiomycota</taxon>
        <taxon>Agaricomycotina</taxon>
        <taxon>Agaricomycetes</taxon>
        <taxon>Hymenochaetales</taxon>
        <taxon>Hymenochaetaceae</taxon>
        <taxon>Phellinidium</taxon>
    </lineage>
</organism>
<dbReference type="Pfam" id="PF12243">
    <property type="entry name" value="CTK3"/>
    <property type="match status" value="1"/>
</dbReference>
<dbReference type="InterPro" id="IPR024638">
    <property type="entry name" value="Ctk3_N"/>
</dbReference>
<evidence type="ECO:0000313" key="4">
    <source>
        <dbReference type="Proteomes" id="UP000308199"/>
    </source>
</evidence>
<dbReference type="PANTHER" id="PTHR28291:SF1">
    <property type="entry name" value="CTD KINASE SUBUNIT GAMMA"/>
    <property type="match status" value="1"/>
</dbReference>
<feature type="domain" description="CID" evidence="2">
    <location>
        <begin position="2"/>
        <end position="152"/>
    </location>
</feature>
<dbReference type="EMBL" id="SGPK01000057">
    <property type="protein sequence ID" value="THH09643.1"/>
    <property type="molecule type" value="Genomic_DNA"/>
</dbReference>
<protein>
    <recommendedName>
        <fullName evidence="2">CID domain-containing protein</fullName>
    </recommendedName>
</protein>
<feature type="region of interest" description="Disordered" evidence="1">
    <location>
        <begin position="156"/>
        <end position="184"/>
    </location>
</feature>
<dbReference type="GO" id="GO:0032786">
    <property type="term" value="P:positive regulation of DNA-templated transcription, elongation"/>
    <property type="evidence" value="ECO:0007669"/>
    <property type="project" value="InterPro"/>
</dbReference>
<proteinExistence type="predicted"/>
<evidence type="ECO:0000313" key="3">
    <source>
        <dbReference type="EMBL" id="THH09643.1"/>
    </source>
</evidence>
<dbReference type="Pfam" id="PF12350">
    <property type="entry name" value="CTK3_C"/>
    <property type="match status" value="1"/>
</dbReference>
<dbReference type="InterPro" id="IPR006569">
    <property type="entry name" value="CID_dom"/>
</dbReference>
<dbReference type="Proteomes" id="UP000308199">
    <property type="component" value="Unassembled WGS sequence"/>
</dbReference>
<accession>A0A4V3XDH0</accession>
<sequence length="284" mass="32143">MDPFEVRMQFLTLLRRLNACSSQQSIQKVVAYALKYFSRCGEDLWDCVVEECQKGSINTRINILYLLDALCETSLLSKAASGSSSAFYVDFVARDLAKIVEYVIPEGREGLINLMSATQHPTLQQILDNWRTKRIIDPQKIDEVLVKLDTQKTAMHADRPPVHGNGNGEVSPPSSATSTFSRNEIFKRIEEDRERHKRLRERRWVQPIAHNPHAHLLSQLASFAPDPDADAAAPAPGKAQMARTIDIEFDNEWETTSDWNEDDDEAVVEENLLCYPNAATRLTT</sequence>
<evidence type="ECO:0000256" key="1">
    <source>
        <dbReference type="SAM" id="MobiDB-lite"/>
    </source>
</evidence>
<name>A0A4V3XDH0_9AGAM</name>
<reference evidence="3 4" key="1">
    <citation type="submission" date="2019-02" db="EMBL/GenBank/DDBJ databases">
        <title>Genome sequencing of the rare red list fungi Phellinidium pouzarii.</title>
        <authorList>
            <person name="Buettner E."/>
            <person name="Kellner H."/>
        </authorList>
    </citation>
    <scope>NUCLEOTIDE SEQUENCE [LARGE SCALE GENOMIC DNA]</scope>
    <source>
        <strain evidence="3 4">DSM 108285</strain>
    </source>
</reference>
<dbReference type="Gene3D" id="1.25.40.90">
    <property type="match status" value="1"/>
</dbReference>
<comment type="caution">
    <text evidence="3">The sequence shown here is derived from an EMBL/GenBank/DDBJ whole genome shotgun (WGS) entry which is preliminary data.</text>
</comment>
<dbReference type="GO" id="GO:0070692">
    <property type="term" value="C:CTDK-1 complex"/>
    <property type="evidence" value="ECO:0007669"/>
    <property type="project" value="InterPro"/>
</dbReference>
<dbReference type="PROSITE" id="PS51391">
    <property type="entry name" value="CID"/>
    <property type="match status" value="1"/>
</dbReference>
<gene>
    <name evidence="3" type="ORF">EW145_g1872</name>
</gene>
<evidence type="ECO:0000259" key="2">
    <source>
        <dbReference type="PROSITE" id="PS51391"/>
    </source>
</evidence>
<dbReference type="AlphaFoldDB" id="A0A4V3XDH0"/>
<dbReference type="GO" id="GO:0045943">
    <property type="term" value="P:positive regulation of transcription by RNA polymerase I"/>
    <property type="evidence" value="ECO:0007669"/>
    <property type="project" value="TreeGrafter"/>
</dbReference>
<dbReference type="InterPro" id="IPR042326">
    <property type="entry name" value="Ctk3"/>
</dbReference>
<dbReference type="OrthoDB" id="21266at2759"/>
<dbReference type="InterPro" id="IPR008942">
    <property type="entry name" value="ENTH_VHS"/>
</dbReference>
<feature type="compositionally biased region" description="Polar residues" evidence="1">
    <location>
        <begin position="172"/>
        <end position="182"/>
    </location>
</feature>
<dbReference type="InterPro" id="IPR024637">
    <property type="entry name" value="Ctk3_C"/>
</dbReference>